<dbReference type="PANTHER" id="PTHR12300:SF187">
    <property type="entry name" value="RECEPTOR EXPRESSION-ENHANCING PROTEIN"/>
    <property type="match status" value="1"/>
</dbReference>
<evidence type="ECO:0000313" key="3">
    <source>
        <dbReference type="EMBL" id="CAD9689003.1"/>
    </source>
</evidence>
<comment type="similarity">
    <text evidence="1">Belongs to the DP1 family.</text>
</comment>
<dbReference type="EMBL" id="HBHI01023107">
    <property type="protein sequence ID" value="CAD9689003.1"/>
    <property type="molecule type" value="Transcribed_RNA"/>
</dbReference>
<evidence type="ECO:0000256" key="2">
    <source>
        <dbReference type="SAM" id="Phobius"/>
    </source>
</evidence>
<dbReference type="InterPro" id="IPR004345">
    <property type="entry name" value="TB2_DP1_HVA22"/>
</dbReference>
<dbReference type="GO" id="GO:0016020">
    <property type="term" value="C:membrane"/>
    <property type="evidence" value="ECO:0007669"/>
    <property type="project" value="UniProtKB-SubCell"/>
</dbReference>
<organism evidence="3">
    <name type="scientific">Eucampia antarctica</name>
    <dbReference type="NCBI Taxonomy" id="49252"/>
    <lineage>
        <taxon>Eukaryota</taxon>
        <taxon>Sar</taxon>
        <taxon>Stramenopiles</taxon>
        <taxon>Ochrophyta</taxon>
        <taxon>Bacillariophyta</taxon>
        <taxon>Mediophyceae</taxon>
        <taxon>Biddulphiophycidae</taxon>
        <taxon>Hemiaulales</taxon>
        <taxon>Hemiaulaceae</taxon>
        <taxon>Eucampia</taxon>
    </lineage>
</organism>
<dbReference type="AlphaFoldDB" id="A0A7S2S481"/>
<sequence>MTASSEVATTIKKVDVFLSKYPNLFQYEKFKNIEKKTGYSKVYFFGTFVCLFGGLLYVLGGSKLISDLVSFIYPAYMSFKAVDSADPTDDTQWLTYWVVFAFVSIIESCASFFIEYIPMYFFFKLGFFIWCYHPKFLGAGLIYTQVIKPFLVPYVKAFGTSRVHEEKKTE</sequence>
<keyword evidence="2" id="KW-1133">Transmembrane helix</keyword>
<accession>A0A7S2S481</accession>
<evidence type="ECO:0000256" key="1">
    <source>
        <dbReference type="RuleBase" id="RU362006"/>
    </source>
</evidence>
<reference evidence="3" key="1">
    <citation type="submission" date="2021-01" db="EMBL/GenBank/DDBJ databases">
        <authorList>
            <person name="Corre E."/>
            <person name="Pelletier E."/>
            <person name="Niang G."/>
            <person name="Scheremetjew M."/>
            <person name="Finn R."/>
            <person name="Kale V."/>
            <person name="Holt S."/>
            <person name="Cochrane G."/>
            <person name="Meng A."/>
            <person name="Brown T."/>
            <person name="Cohen L."/>
        </authorList>
    </citation>
    <scope>NUCLEOTIDE SEQUENCE</scope>
    <source>
        <strain evidence="3">CCMP1452</strain>
    </source>
</reference>
<evidence type="ECO:0008006" key="4">
    <source>
        <dbReference type="Google" id="ProtNLM"/>
    </source>
</evidence>
<proteinExistence type="inferred from homology"/>
<dbReference type="Pfam" id="PF03134">
    <property type="entry name" value="TB2_DP1_HVA22"/>
    <property type="match status" value="1"/>
</dbReference>
<keyword evidence="2" id="KW-0812">Transmembrane</keyword>
<keyword evidence="2" id="KW-0472">Membrane</keyword>
<gene>
    <name evidence="3" type="ORF">EANT1437_LOCUS11878</name>
</gene>
<comment type="subcellular location">
    <subcellularLocation>
        <location evidence="1">Membrane</location>
        <topology evidence="1">Multi-pass membrane protein</topology>
    </subcellularLocation>
</comment>
<protein>
    <recommendedName>
        <fullName evidence="4">Receptor expression-enhancing protein</fullName>
    </recommendedName>
</protein>
<dbReference type="PANTHER" id="PTHR12300">
    <property type="entry name" value="HVA22-LIKE PROTEINS"/>
    <property type="match status" value="1"/>
</dbReference>
<feature type="transmembrane region" description="Helical" evidence="2">
    <location>
        <begin position="42"/>
        <end position="60"/>
    </location>
</feature>
<feature type="transmembrane region" description="Helical" evidence="2">
    <location>
        <begin position="94"/>
        <end position="114"/>
    </location>
</feature>
<name>A0A7S2S481_9STRA</name>